<gene>
    <name evidence="2" type="ORF">C7M61_003895</name>
</gene>
<dbReference type="GeneID" id="36567283"/>
<keyword evidence="3" id="KW-1185">Reference proteome</keyword>
<keyword evidence="1" id="KW-0812">Transmembrane</keyword>
<reference evidence="2 3" key="1">
    <citation type="submission" date="2018-03" db="EMBL/GenBank/DDBJ databases">
        <title>Candida pseudohaemulonii genome assembly and annotation.</title>
        <authorList>
            <person name="Munoz J.F."/>
            <person name="Gade L.G."/>
            <person name="Chow N.A."/>
            <person name="Litvintseva A.P."/>
            <person name="Loparev V.N."/>
            <person name="Cuomo C.A."/>
        </authorList>
    </citation>
    <scope>NUCLEOTIDE SEQUENCE [LARGE SCALE GENOMIC DNA]</scope>
    <source>
        <strain evidence="2 3">B12108</strain>
    </source>
</reference>
<dbReference type="VEuPathDB" id="FungiDB:C7M61_003895"/>
<accession>A0A2P7YKD2</accession>
<sequence length="113" mass="12974">MKVKVAKTNNVLFRAYNAYRNYTPIHVLTANETIIFNSIVFALVAGLLYWAVFVVPSWLVFLGERAIYYLTGQTISISLVFSFIVRQLLFSPKQSALRSNLSNNMPADFYRKK</sequence>
<dbReference type="RefSeq" id="XP_024712529.1">
    <property type="nucleotide sequence ID" value="XM_024859227.1"/>
</dbReference>
<feature type="transmembrane region" description="Helical" evidence="1">
    <location>
        <begin position="67"/>
        <end position="89"/>
    </location>
</feature>
<protein>
    <submittedName>
        <fullName evidence="2">Uncharacterized protein</fullName>
    </submittedName>
</protein>
<dbReference type="OrthoDB" id="4020015at2759"/>
<keyword evidence="1" id="KW-1133">Transmembrane helix</keyword>
<feature type="transmembrane region" description="Helical" evidence="1">
    <location>
        <begin position="34"/>
        <end position="61"/>
    </location>
</feature>
<keyword evidence="1" id="KW-0472">Membrane</keyword>
<dbReference type="Proteomes" id="UP000241107">
    <property type="component" value="Unassembled WGS sequence"/>
</dbReference>
<evidence type="ECO:0000313" key="3">
    <source>
        <dbReference type="Proteomes" id="UP000241107"/>
    </source>
</evidence>
<name>A0A2P7YKD2_9ASCO</name>
<evidence type="ECO:0000256" key="1">
    <source>
        <dbReference type="SAM" id="Phobius"/>
    </source>
</evidence>
<evidence type="ECO:0000313" key="2">
    <source>
        <dbReference type="EMBL" id="PSK36424.1"/>
    </source>
</evidence>
<dbReference type="AlphaFoldDB" id="A0A2P7YKD2"/>
<organism evidence="2 3">
    <name type="scientific">Candidozyma pseudohaemuli</name>
    <dbReference type="NCBI Taxonomy" id="418784"/>
    <lineage>
        <taxon>Eukaryota</taxon>
        <taxon>Fungi</taxon>
        <taxon>Dikarya</taxon>
        <taxon>Ascomycota</taxon>
        <taxon>Saccharomycotina</taxon>
        <taxon>Pichiomycetes</taxon>
        <taxon>Metschnikowiaceae</taxon>
        <taxon>Candidozyma</taxon>
    </lineage>
</organism>
<dbReference type="EMBL" id="PYFQ01000011">
    <property type="protein sequence ID" value="PSK36424.1"/>
    <property type="molecule type" value="Genomic_DNA"/>
</dbReference>
<comment type="caution">
    <text evidence="2">The sequence shown here is derived from an EMBL/GenBank/DDBJ whole genome shotgun (WGS) entry which is preliminary data.</text>
</comment>
<proteinExistence type="predicted"/>